<evidence type="ECO:0000256" key="4">
    <source>
        <dbReference type="ARBA" id="ARBA00022519"/>
    </source>
</evidence>
<gene>
    <name evidence="10" type="ORF">E7215_15375</name>
</gene>
<evidence type="ECO:0000256" key="1">
    <source>
        <dbReference type="ARBA" id="ARBA00004429"/>
    </source>
</evidence>
<comment type="similarity">
    <text evidence="8">Belongs to the binding-protein-dependent transport system permease family.</text>
</comment>
<feature type="transmembrane region" description="Helical" evidence="8">
    <location>
        <begin position="122"/>
        <end position="143"/>
    </location>
</feature>
<keyword evidence="5 8" id="KW-0812">Transmembrane</keyword>
<comment type="subcellular location">
    <subcellularLocation>
        <location evidence="1">Cell inner membrane</location>
        <topology evidence="1">Multi-pass membrane protein</topology>
    </subcellularLocation>
    <subcellularLocation>
        <location evidence="8">Cell membrane</location>
        <topology evidence="8">Multi-pass membrane protein</topology>
    </subcellularLocation>
</comment>
<dbReference type="PANTHER" id="PTHR43357:SF4">
    <property type="entry name" value="INNER MEMBRANE ABC TRANSPORTER PERMEASE PROTEIN YDCV"/>
    <property type="match status" value="1"/>
</dbReference>
<name>A0A927ZN33_9CLOT</name>
<dbReference type="Pfam" id="PF00528">
    <property type="entry name" value="BPD_transp_1"/>
    <property type="match status" value="1"/>
</dbReference>
<dbReference type="EMBL" id="SVCM01000177">
    <property type="protein sequence ID" value="MBE6061526.1"/>
    <property type="molecule type" value="Genomic_DNA"/>
</dbReference>
<evidence type="ECO:0000256" key="3">
    <source>
        <dbReference type="ARBA" id="ARBA00022475"/>
    </source>
</evidence>
<keyword evidence="6 8" id="KW-1133">Transmembrane helix</keyword>
<feature type="transmembrane region" description="Helical" evidence="8">
    <location>
        <begin position="7"/>
        <end position="30"/>
    </location>
</feature>
<evidence type="ECO:0000313" key="10">
    <source>
        <dbReference type="EMBL" id="MBE6061526.1"/>
    </source>
</evidence>
<dbReference type="Gene3D" id="1.10.3720.10">
    <property type="entry name" value="MetI-like"/>
    <property type="match status" value="1"/>
</dbReference>
<keyword evidence="7 8" id="KW-0472">Membrane</keyword>
<proteinExistence type="inferred from homology"/>
<dbReference type="SUPFAM" id="SSF161098">
    <property type="entry name" value="MetI-like"/>
    <property type="match status" value="1"/>
</dbReference>
<evidence type="ECO:0000259" key="9">
    <source>
        <dbReference type="PROSITE" id="PS50928"/>
    </source>
</evidence>
<feature type="transmembrane region" description="Helical" evidence="8">
    <location>
        <begin position="229"/>
        <end position="250"/>
    </location>
</feature>
<dbReference type="AlphaFoldDB" id="A0A927ZN33"/>
<keyword evidence="2 8" id="KW-0813">Transport</keyword>
<dbReference type="Proteomes" id="UP000768462">
    <property type="component" value="Unassembled WGS sequence"/>
</dbReference>
<reference evidence="10" key="1">
    <citation type="submission" date="2019-04" db="EMBL/GenBank/DDBJ databases">
        <title>Evolution of Biomass-Degrading Anaerobic Consortia Revealed by Metagenomics.</title>
        <authorList>
            <person name="Peng X."/>
        </authorList>
    </citation>
    <scope>NUCLEOTIDE SEQUENCE</scope>
    <source>
        <strain evidence="10">SIG254</strain>
    </source>
</reference>
<evidence type="ECO:0000256" key="6">
    <source>
        <dbReference type="ARBA" id="ARBA00022989"/>
    </source>
</evidence>
<evidence type="ECO:0000256" key="8">
    <source>
        <dbReference type="RuleBase" id="RU363032"/>
    </source>
</evidence>
<accession>A0A927ZN33</accession>
<dbReference type="InterPro" id="IPR000515">
    <property type="entry name" value="MetI-like"/>
</dbReference>
<sequence length="263" mass="30496">MRRWIKSVFIFSILIFLVLPIISMIVWAFFKSWKATDILPNTFTLDGFKYFFTSGDWFIGIKSIFFSTEVALISLVLSIMAARFFITTHIKYKVTLESIFYLPMLLPVISICLGSHKLFLNYFTSCSIAVLVLHIYFSLPYAFKLIYSYYTVWGIGDELTARGLGASFWQAFKYVNIPLYAQGYASSFFMAFIISYSQYFINMFIGDNSHVNFSMIMTPYIGNSNRNIASVYTLMYILHGVIVMIMSSYITKKYSDDKYREMG</sequence>
<keyword evidence="4" id="KW-0997">Cell inner membrane</keyword>
<organism evidence="10 11">
    <name type="scientific">Clostridium sulfidigenes</name>
    <dbReference type="NCBI Taxonomy" id="318464"/>
    <lineage>
        <taxon>Bacteria</taxon>
        <taxon>Bacillati</taxon>
        <taxon>Bacillota</taxon>
        <taxon>Clostridia</taxon>
        <taxon>Eubacteriales</taxon>
        <taxon>Clostridiaceae</taxon>
        <taxon>Clostridium</taxon>
    </lineage>
</organism>
<dbReference type="PROSITE" id="PS50928">
    <property type="entry name" value="ABC_TM1"/>
    <property type="match status" value="1"/>
</dbReference>
<evidence type="ECO:0000313" key="11">
    <source>
        <dbReference type="Proteomes" id="UP000768462"/>
    </source>
</evidence>
<dbReference type="GO" id="GO:0005886">
    <property type="term" value="C:plasma membrane"/>
    <property type="evidence" value="ECO:0007669"/>
    <property type="project" value="UniProtKB-SubCell"/>
</dbReference>
<dbReference type="PANTHER" id="PTHR43357">
    <property type="entry name" value="INNER MEMBRANE ABC TRANSPORTER PERMEASE PROTEIN YDCV"/>
    <property type="match status" value="1"/>
</dbReference>
<feature type="transmembrane region" description="Helical" evidence="8">
    <location>
        <begin position="98"/>
        <end position="116"/>
    </location>
</feature>
<evidence type="ECO:0000256" key="5">
    <source>
        <dbReference type="ARBA" id="ARBA00022692"/>
    </source>
</evidence>
<feature type="domain" description="ABC transmembrane type-1" evidence="9">
    <location>
        <begin position="60"/>
        <end position="247"/>
    </location>
</feature>
<evidence type="ECO:0000256" key="7">
    <source>
        <dbReference type="ARBA" id="ARBA00023136"/>
    </source>
</evidence>
<protein>
    <submittedName>
        <fullName evidence="10">ABC transporter permease subunit</fullName>
    </submittedName>
</protein>
<keyword evidence="3" id="KW-1003">Cell membrane</keyword>
<dbReference type="InterPro" id="IPR035906">
    <property type="entry name" value="MetI-like_sf"/>
</dbReference>
<feature type="transmembrane region" description="Helical" evidence="8">
    <location>
        <begin position="64"/>
        <end position="86"/>
    </location>
</feature>
<dbReference type="GO" id="GO:0055085">
    <property type="term" value="P:transmembrane transport"/>
    <property type="evidence" value="ECO:0007669"/>
    <property type="project" value="InterPro"/>
</dbReference>
<comment type="caution">
    <text evidence="10">The sequence shown here is derived from an EMBL/GenBank/DDBJ whole genome shotgun (WGS) entry which is preliminary data.</text>
</comment>
<feature type="transmembrane region" description="Helical" evidence="8">
    <location>
        <begin position="183"/>
        <end position="205"/>
    </location>
</feature>
<evidence type="ECO:0000256" key="2">
    <source>
        <dbReference type="ARBA" id="ARBA00022448"/>
    </source>
</evidence>